<dbReference type="SUPFAM" id="SSF51695">
    <property type="entry name" value="PLC-like phosphodiesterases"/>
    <property type="match status" value="1"/>
</dbReference>
<dbReference type="AlphaFoldDB" id="A0A2S5IV72"/>
<evidence type="ECO:0000313" key="2">
    <source>
        <dbReference type="EMBL" id="PPB48436.1"/>
    </source>
</evidence>
<dbReference type="EMBL" id="PRKW01000005">
    <property type="protein sequence ID" value="PPB48436.1"/>
    <property type="molecule type" value="Genomic_DNA"/>
</dbReference>
<reference evidence="2 3" key="1">
    <citation type="journal article" date="2014" name="Int. J. Syst. Evol. Microbiol.">
        <title>Arthrobacter pityocampae sp. nov., isolated from Thaumetopoea pityocampa (Lep., Thaumetopoeidae).</title>
        <authorList>
            <person name="Ince I.A."/>
            <person name="Demirbag Z."/>
            <person name="Kati H."/>
        </authorList>
    </citation>
    <scope>NUCLEOTIDE SEQUENCE [LARGE SCALE GENOMIC DNA]</scope>
    <source>
        <strain evidence="2 3">Tp2</strain>
    </source>
</reference>
<organism evidence="2 3">
    <name type="scientific">Arthrobacter pityocampae</name>
    <dbReference type="NCBI Taxonomy" id="547334"/>
    <lineage>
        <taxon>Bacteria</taxon>
        <taxon>Bacillati</taxon>
        <taxon>Actinomycetota</taxon>
        <taxon>Actinomycetes</taxon>
        <taxon>Micrococcales</taxon>
        <taxon>Micrococcaceae</taxon>
        <taxon>Arthrobacter</taxon>
    </lineage>
</organism>
<keyword evidence="3" id="KW-1185">Reference proteome</keyword>
<dbReference type="PROSITE" id="PS51704">
    <property type="entry name" value="GP_PDE"/>
    <property type="match status" value="1"/>
</dbReference>
<dbReference type="Pfam" id="PF03009">
    <property type="entry name" value="GDPD"/>
    <property type="match status" value="1"/>
</dbReference>
<dbReference type="OrthoDB" id="9758957at2"/>
<accession>A0A2S5IV72</accession>
<dbReference type="RefSeq" id="WP_104121840.1">
    <property type="nucleotide sequence ID" value="NZ_PRKW01000005.1"/>
</dbReference>
<comment type="caution">
    <text evidence="2">The sequence shown here is derived from an EMBL/GenBank/DDBJ whole genome shotgun (WGS) entry which is preliminary data.</text>
</comment>
<dbReference type="InterPro" id="IPR030395">
    <property type="entry name" value="GP_PDE_dom"/>
</dbReference>
<dbReference type="GO" id="GO:0006629">
    <property type="term" value="P:lipid metabolic process"/>
    <property type="evidence" value="ECO:0007669"/>
    <property type="project" value="InterPro"/>
</dbReference>
<feature type="domain" description="GP-PDE" evidence="1">
    <location>
        <begin position="5"/>
        <end position="285"/>
    </location>
</feature>
<sequence>MPVPPVIFAHRGSSGTYAEHTRAAYLQALADGADGVECDVHLTRDEQLVCIHDTTLDRTTSGTGRVADHTLEQLRALDVSSWKGASIPAEYGGVSEQFLTLADLILLLRRAGRPVRLAIELKHPSPFGLQLEHALIAFLMDEGWDPESSMLGSIEVSFMSFNPDSMRQLAESAPAHVLCQLVSDLKPQEVRDALRLGPITEGALIIVMRRALREGEQLVNHHQVGMVGPGMRYTRTHRGRVRRWVEDGVRVRVWTVNSVKDALYLAELGVQEMTTDYPARISAAFGSERG</sequence>
<proteinExistence type="predicted"/>
<dbReference type="PANTHER" id="PTHR46211">
    <property type="entry name" value="GLYCEROPHOSPHORYL DIESTER PHOSPHODIESTERASE"/>
    <property type="match status" value="1"/>
</dbReference>
<evidence type="ECO:0000313" key="3">
    <source>
        <dbReference type="Proteomes" id="UP000239297"/>
    </source>
</evidence>
<dbReference type="PANTHER" id="PTHR46211:SF1">
    <property type="entry name" value="GLYCEROPHOSPHODIESTER PHOSPHODIESTERASE, CYTOPLASMIC"/>
    <property type="match status" value="1"/>
</dbReference>
<dbReference type="Proteomes" id="UP000239297">
    <property type="component" value="Unassembled WGS sequence"/>
</dbReference>
<protein>
    <submittedName>
        <fullName evidence="2">Glycerophosphodiester phosphodiesterase</fullName>
    </submittedName>
</protein>
<dbReference type="Gene3D" id="3.20.20.190">
    <property type="entry name" value="Phosphatidylinositol (PI) phosphodiesterase"/>
    <property type="match status" value="1"/>
</dbReference>
<gene>
    <name evidence="2" type="ORF">C4K88_11830</name>
</gene>
<name>A0A2S5IV72_9MICC</name>
<evidence type="ECO:0000259" key="1">
    <source>
        <dbReference type="PROSITE" id="PS51704"/>
    </source>
</evidence>
<dbReference type="GO" id="GO:0008081">
    <property type="term" value="F:phosphoric diester hydrolase activity"/>
    <property type="evidence" value="ECO:0007669"/>
    <property type="project" value="InterPro"/>
</dbReference>
<dbReference type="InterPro" id="IPR017946">
    <property type="entry name" value="PLC-like_Pdiesterase_TIM-brl"/>
</dbReference>